<gene>
    <name evidence="4" type="ORF">FEV53_16970</name>
</gene>
<protein>
    <submittedName>
        <fullName evidence="4">Polysaccharide biosynthesis protein</fullName>
    </submittedName>
</protein>
<reference evidence="4 5" key="1">
    <citation type="submission" date="2019-06" db="EMBL/GenBank/DDBJ databases">
        <title>Paenimaribius caenipelagi gen. nov., sp. nov., isolated from a tidal flat.</title>
        <authorList>
            <person name="Yoon J.-H."/>
        </authorList>
    </citation>
    <scope>NUCLEOTIDE SEQUENCE [LARGE SCALE GENOMIC DNA]</scope>
    <source>
        <strain evidence="4 5">JBTF-M29</strain>
    </source>
</reference>
<name>A0A547PMG0_9RHOB</name>
<dbReference type="Pfam" id="PF02563">
    <property type="entry name" value="Poly_export"/>
    <property type="match status" value="1"/>
</dbReference>
<dbReference type="PANTHER" id="PTHR33619">
    <property type="entry name" value="POLYSACCHARIDE EXPORT PROTEIN GFCE-RELATED"/>
    <property type="match status" value="1"/>
</dbReference>
<evidence type="ECO:0000259" key="3">
    <source>
        <dbReference type="Pfam" id="PF02563"/>
    </source>
</evidence>
<organism evidence="4 5">
    <name type="scientific">Palleronia caenipelagi</name>
    <dbReference type="NCBI Taxonomy" id="2489174"/>
    <lineage>
        <taxon>Bacteria</taxon>
        <taxon>Pseudomonadati</taxon>
        <taxon>Pseudomonadota</taxon>
        <taxon>Alphaproteobacteria</taxon>
        <taxon>Rhodobacterales</taxon>
        <taxon>Roseobacteraceae</taxon>
        <taxon>Palleronia</taxon>
    </lineage>
</organism>
<evidence type="ECO:0000313" key="4">
    <source>
        <dbReference type="EMBL" id="TRD15335.1"/>
    </source>
</evidence>
<keyword evidence="1" id="KW-0732">Signal</keyword>
<feature type="region of interest" description="Disordered" evidence="2">
    <location>
        <begin position="1"/>
        <end position="20"/>
    </location>
</feature>
<feature type="domain" description="Polysaccharide export protein N-terminal" evidence="3">
    <location>
        <begin position="69"/>
        <end position="140"/>
    </location>
</feature>
<evidence type="ECO:0000256" key="2">
    <source>
        <dbReference type="SAM" id="MobiDB-lite"/>
    </source>
</evidence>
<dbReference type="Proteomes" id="UP000318590">
    <property type="component" value="Unassembled WGS sequence"/>
</dbReference>
<dbReference type="EMBL" id="VFSV01000047">
    <property type="protein sequence ID" value="TRD15335.1"/>
    <property type="molecule type" value="Genomic_DNA"/>
</dbReference>
<dbReference type="InterPro" id="IPR003715">
    <property type="entry name" value="Poly_export_N"/>
</dbReference>
<proteinExistence type="predicted"/>
<evidence type="ECO:0000256" key="1">
    <source>
        <dbReference type="ARBA" id="ARBA00022729"/>
    </source>
</evidence>
<dbReference type="PANTHER" id="PTHR33619:SF3">
    <property type="entry name" value="POLYSACCHARIDE EXPORT PROTEIN GFCE-RELATED"/>
    <property type="match status" value="1"/>
</dbReference>
<dbReference type="AlphaFoldDB" id="A0A547PMG0"/>
<sequence length="385" mass="40553">MAGCGAVNPPDNIEPVSEGRGYQAQYRDIVSRRSGDASSLALNAQKCRPARKDGTSFAKFGSSLFLSDILSPGDLVDVRIESDDEFSGQYVVSQDGTIRLPFLSAVSVKGRSMSSIEADLAAQLLSLDYFVEKPRVSVRLLDRAPATVAVSGAVFESRAVQIGGRSGPVIDTLRQAAMGDATETRLLSNAIRAAGGIRPDADLSSVELHRSGTIHRLDLRPLMEGTDTTDIPMLAGDRVIVPSRGCFQDNLMRPGPLSPSGVNLFLSNLSAPAQGNAPSAIGKEAREVPYGTRLIQAIVGSNCAGGTLATNAGRAVVLVSADPVSGTSLAIQRDVEALLRRGDRDDFDPYLLPGDSIACYDSTVTNVADVARILGVLSVLDVALR</sequence>
<dbReference type="Gene3D" id="3.10.560.10">
    <property type="entry name" value="Outer membrane lipoprotein wza domain like"/>
    <property type="match status" value="1"/>
</dbReference>
<keyword evidence="5" id="KW-1185">Reference proteome</keyword>
<accession>A0A547PMG0</accession>
<dbReference type="OrthoDB" id="494751at2"/>
<dbReference type="InterPro" id="IPR049712">
    <property type="entry name" value="Poly_export"/>
</dbReference>
<comment type="caution">
    <text evidence="4">The sequence shown here is derived from an EMBL/GenBank/DDBJ whole genome shotgun (WGS) entry which is preliminary data.</text>
</comment>
<dbReference type="GO" id="GO:0015159">
    <property type="term" value="F:polysaccharide transmembrane transporter activity"/>
    <property type="evidence" value="ECO:0007669"/>
    <property type="project" value="InterPro"/>
</dbReference>
<evidence type="ECO:0000313" key="5">
    <source>
        <dbReference type="Proteomes" id="UP000318590"/>
    </source>
</evidence>